<accession>A0A1X7U134</accession>
<dbReference type="EnsemblMetazoa" id="Aqu2.1.21348_001">
    <property type="protein sequence ID" value="Aqu2.1.21348_001"/>
    <property type="gene ID" value="Aqu2.1.21348"/>
</dbReference>
<reference evidence="1" key="1">
    <citation type="submission" date="2017-05" db="UniProtKB">
        <authorList>
            <consortium name="EnsemblMetazoa"/>
        </authorList>
    </citation>
    <scope>IDENTIFICATION</scope>
</reference>
<proteinExistence type="predicted"/>
<dbReference type="InParanoid" id="A0A1X7U134"/>
<name>A0A1X7U134_AMPQE</name>
<evidence type="ECO:0000313" key="1">
    <source>
        <dbReference type="EnsemblMetazoa" id="Aqu2.1.21348_001"/>
    </source>
</evidence>
<organism evidence="1">
    <name type="scientific">Amphimedon queenslandica</name>
    <name type="common">Sponge</name>
    <dbReference type="NCBI Taxonomy" id="400682"/>
    <lineage>
        <taxon>Eukaryota</taxon>
        <taxon>Metazoa</taxon>
        <taxon>Porifera</taxon>
        <taxon>Demospongiae</taxon>
        <taxon>Heteroscleromorpha</taxon>
        <taxon>Haplosclerida</taxon>
        <taxon>Niphatidae</taxon>
        <taxon>Amphimedon</taxon>
    </lineage>
</organism>
<protein>
    <submittedName>
        <fullName evidence="1">Uncharacterized protein</fullName>
    </submittedName>
</protein>
<dbReference type="AlphaFoldDB" id="A0A1X7U134"/>
<sequence length="186" mass="21186">LQDFPWLAYLLQQNGGYCINCVLFCISGYRGSASGVLVTKPWKSFHKALEILRKNPCTSHHKESVIRCEGFVKVMSHQQPAISTVLNQQRADQIALNRRKLSSLFKLRGAIVCKLLEIRTSICYTSVTESLRNYLYRHNCNIHNMPQGVTLQSDVLHHRALTSHSGLLIYQGDFVMLNTKEVLQLI</sequence>
<dbReference type="OrthoDB" id="6614843at2759"/>